<dbReference type="OrthoDB" id="570928at2"/>
<comment type="caution">
    <text evidence="3">The sequence shown here is derived from an EMBL/GenBank/DDBJ whole genome shotgun (WGS) entry which is preliminary data.</text>
</comment>
<dbReference type="EMBL" id="SACP01000014">
    <property type="protein sequence ID" value="RVU16887.1"/>
    <property type="molecule type" value="Genomic_DNA"/>
</dbReference>
<protein>
    <submittedName>
        <fullName evidence="3">TerD family protein</fullName>
    </submittedName>
</protein>
<reference evidence="3 4" key="1">
    <citation type="submission" date="2019-01" db="EMBL/GenBank/DDBJ databases">
        <authorList>
            <person name="Chen W.-M."/>
        </authorList>
    </citation>
    <scope>NUCLEOTIDE SEQUENCE [LARGE SCALE GENOMIC DNA]</scope>
    <source>
        <strain evidence="3 4">TER-1</strain>
    </source>
</reference>
<proteinExistence type="predicted"/>
<name>A0A3S2VNF3_9HYPH</name>
<dbReference type="Proteomes" id="UP000286997">
    <property type="component" value="Unassembled WGS sequence"/>
</dbReference>
<evidence type="ECO:0000313" key="3">
    <source>
        <dbReference type="EMBL" id="RVU16887.1"/>
    </source>
</evidence>
<dbReference type="InterPro" id="IPR051324">
    <property type="entry name" value="Stress/Tellurium_Resist"/>
</dbReference>
<dbReference type="GO" id="GO:0046690">
    <property type="term" value="P:response to tellurium ion"/>
    <property type="evidence" value="ECO:0007669"/>
    <property type="project" value="UniProtKB-KW"/>
</dbReference>
<dbReference type="RefSeq" id="WP_127730713.1">
    <property type="nucleotide sequence ID" value="NZ_SACP01000014.1"/>
</dbReference>
<organism evidence="3 4">
    <name type="scientific">Methylobacterium oryzihabitans</name>
    <dbReference type="NCBI Taxonomy" id="2499852"/>
    <lineage>
        <taxon>Bacteria</taxon>
        <taxon>Pseudomonadati</taxon>
        <taxon>Pseudomonadota</taxon>
        <taxon>Alphaproteobacteria</taxon>
        <taxon>Hyphomicrobiales</taxon>
        <taxon>Methylobacteriaceae</taxon>
        <taxon>Methylobacterium</taxon>
    </lineage>
</organism>
<gene>
    <name evidence="3" type="ORF">EOE48_15620</name>
</gene>
<evidence type="ECO:0000313" key="4">
    <source>
        <dbReference type="Proteomes" id="UP000286997"/>
    </source>
</evidence>
<dbReference type="InterPro" id="IPR003325">
    <property type="entry name" value="TerD"/>
</dbReference>
<dbReference type="Gene3D" id="2.60.60.30">
    <property type="entry name" value="sav2460 like domains"/>
    <property type="match status" value="1"/>
</dbReference>
<dbReference type="AlphaFoldDB" id="A0A3S2VNF3"/>
<dbReference type="Pfam" id="PF02342">
    <property type="entry name" value="TerD"/>
    <property type="match status" value="1"/>
</dbReference>
<sequence>MAISLSKGQSIDLRKQAPGLTRVRMGLGWDPVKKGGFFKRLSGRENSPIDLDASCLLYDSARRLGDAVWYGQLQSRDGSVKHSGDNLTGDGDGDDETIFVDLTRLASSVAALVFTVNSFRGQTFDEVDNAVCRLVDDVSGREIARFDLRERGAHTGVVMAVLSRVGDTWSMKAVGKPANGRSARDMDSFASAEI</sequence>
<dbReference type="PANTHER" id="PTHR32097:SF17">
    <property type="entry name" value="CAMP-BINDING PROTEIN 1-RELATED"/>
    <property type="match status" value="1"/>
</dbReference>
<feature type="domain" description="TerD" evidence="2">
    <location>
        <begin position="1"/>
        <end position="180"/>
    </location>
</feature>
<evidence type="ECO:0000259" key="2">
    <source>
        <dbReference type="Pfam" id="PF02342"/>
    </source>
</evidence>
<dbReference type="PANTHER" id="PTHR32097">
    <property type="entry name" value="CAMP-BINDING PROTEIN 1-RELATED"/>
    <property type="match status" value="1"/>
</dbReference>
<evidence type="ECO:0000256" key="1">
    <source>
        <dbReference type="ARBA" id="ARBA00022686"/>
    </source>
</evidence>
<keyword evidence="4" id="KW-1185">Reference proteome</keyword>
<dbReference type="CDD" id="cd06974">
    <property type="entry name" value="TerD_like"/>
    <property type="match status" value="1"/>
</dbReference>
<accession>A0A3S2VNF3</accession>
<keyword evidence="1" id="KW-0778">Tellurium resistance</keyword>